<keyword evidence="2" id="KW-0547">Nucleotide-binding</keyword>
<dbReference type="SUPFAM" id="SSF52540">
    <property type="entry name" value="P-loop containing nucleoside triphosphate hydrolases"/>
    <property type="match status" value="1"/>
</dbReference>
<keyword evidence="3 5" id="KW-0067">ATP-binding</keyword>
<dbReference type="InterPro" id="IPR017871">
    <property type="entry name" value="ABC_transporter-like_CS"/>
</dbReference>
<protein>
    <submittedName>
        <fullName evidence="5">ATP-binding cassette domain-containing protein</fullName>
    </submittedName>
</protein>
<evidence type="ECO:0000256" key="3">
    <source>
        <dbReference type="ARBA" id="ARBA00022840"/>
    </source>
</evidence>
<dbReference type="PANTHER" id="PTHR43023">
    <property type="entry name" value="PROTEIN TRIGALACTOSYLDIACYLGLYCEROL 3, CHLOROPLASTIC"/>
    <property type="match status" value="1"/>
</dbReference>
<dbReference type="GO" id="GO:0016887">
    <property type="term" value="F:ATP hydrolysis activity"/>
    <property type="evidence" value="ECO:0007669"/>
    <property type="project" value="InterPro"/>
</dbReference>
<proteinExistence type="predicted"/>
<gene>
    <name evidence="5" type="ORF">ENX07_06335</name>
</gene>
<dbReference type="SMART" id="SM00382">
    <property type="entry name" value="AAA"/>
    <property type="match status" value="1"/>
</dbReference>
<dbReference type="PROSITE" id="PS50893">
    <property type="entry name" value="ABC_TRANSPORTER_2"/>
    <property type="match status" value="1"/>
</dbReference>
<dbReference type="GO" id="GO:0005524">
    <property type="term" value="F:ATP binding"/>
    <property type="evidence" value="ECO:0007669"/>
    <property type="project" value="UniProtKB-KW"/>
</dbReference>
<dbReference type="PROSITE" id="PS00675">
    <property type="entry name" value="SIGMA54_INTERACT_1"/>
    <property type="match status" value="1"/>
</dbReference>
<dbReference type="InterPro" id="IPR003439">
    <property type="entry name" value="ABC_transporter-like_ATP-bd"/>
</dbReference>
<evidence type="ECO:0000259" key="4">
    <source>
        <dbReference type="PROSITE" id="PS50893"/>
    </source>
</evidence>
<sequence>MIEVKSVYKAFDGREVLIDLNLTVQEGEMVIIMGESGSGKTVLLRLINGLLKPDKGEILIDGIEINKLSERELLKIRKGIGFVFQSDALFDSLNVYENLALYLRIHREDGIRERVGKVLRYVGLSGKEELYPNELSGGMRKRLAIAREIVRNPKYLLLDEPTANLDAENTENIIQLIEKMEREMGKTFVIVTHDPRLVKRLTGLFFLLREGKLWEEGR</sequence>
<accession>A0A7C3UVJ6</accession>
<dbReference type="InterPro" id="IPR027417">
    <property type="entry name" value="P-loop_NTPase"/>
</dbReference>
<evidence type="ECO:0000256" key="2">
    <source>
        <dbReference type="ARBA" id="ARBA00022741"/>
    </source>
</evidence>
<evidence type="ECO:0000313" key="5">
    <source>
        <dbReference type="EMBL" id="HGE99669.1"/>
    </source>
</evidence>
<dbReference type="AlphaFoldDB" id="A0A7C3UVJ6"/>
<dbReference type="EMBL" id="DTMQ01000040">
    <property type="protein sequence ID" value="HGE99669.1"/>
    <property type="molecule type" value="Genomic_DNA"/>
</dbReference>
<dbReference type="InterPro" id="IPR025662">
    <property type="entry name" value="Sigma_54_int_dom_ATP-bd_1"/>
</dbReference>
<reference evidence="5" key="1">
    <citation type="journal article" date="2020" name="mSystems">
        <title>Genome- and Community-Level Interaction Insights into Carbon Utilization and Element Cycling Functions of Hydrothermarchaeota in Hydrothermal Sediment.</title>
        <authorList>
            <person name="Zhou Z."/>
            <person name="Liu Y."/>
            <person name="Xu W."/>
            <person name="Pan J."/>
            <person name="Luo Z.H."/>
            <person name="Li M."/>
        </authorList>
    </citation>
    <scope>NUCLEOTIDE SEQUENCE [LARGE SCALE GENOMIC DNA]</scope>
    <source>
        <strain evidence="5">SpSt-906</strain>
    </source>
</reference>
<evidence type="ECO:0000256" key="1">
    <source>
        <dbReference type="ARBA" id="ARBA00022448"/>
    </source>
</evidence>
<dbReference type="InterPro" id="IPR003593">
    <property type="entry name" value="AAA+_ATPase"/>
</dbReference>
<dbReference type="Gene3D" id="3.40.50.300">
    <property type="entry name" value="P-loop containing nucleotide triphosphate hydrolases"/>
    <property type="match status" value="1"/>
</dbReference>
<keyword evidence="1" id="KW-0813">Transport</keyword>
<name>A0A7C3UVJ6_UNCW3</name>
<comment type="caution">
    <text evidence="5">The sequence shown here is derived from an EMBL/GenBank/DDBJ whole genome shotgun (WGS) entry which is preliminary data.</text>
</comment>
<dbReference type="Pfam" id="PF00005">
    <property type="entry name" value="ABC_tran"/>
    <property type="match status" value="1"/>
</dbReference>
<dbReference type="PANTHER" id="PTHR43023:SF6">
    <property type="entry name" value="INTERMEMBRANE PHOSPHOLIPID TRANSPORT SYSTEM ATP-BINDING PROTEIN MLAF"/>
    <property type="match status" value="1"/>
</dbReference>
<dbReference type="PROSITE" id="PS00211">
    <property type="entry name" value="ABC_TRANSPORTER_1"/>
    <property type="match status" value="1"/>
</dbReference>
<feature type="domain" description="ABC transporter" evidence="4">
    <location>
        <begin position="2"/>
        <end position="218"/>
    </location>
</feature>
<organism evidence="5">
    <name type="scientific">candidate division WOR-3 bacterium</name>
    <dbReference type="NCBI Taxonomy" id="2052148"/>
    <lineage>
        <taxon>Bacteria</taxon>
        <taxon>Bacteria division WOR-3</taxon>
    </lineage>
</organism>